<feature type="non-terminal residue" evidence="1">
    <location>
        <position position="1"/>
    </location>
</feature>
<proteinExistence type="predicted"/>
<reference evidence="1" key="1">
    <citation type="journal article" date="2015" name="Nature">
        <title>Complex archaea that bridge the gap between prokaryotes and eukaryotes.</title>
        <authorList>
            <person name="Spang A."/>
            <person name="Saw J.H."/>
            <person name="Jorgensen S.L."/>
            <person name="Zaremba-Niedzwiedzka K."/>
            <person name="Martijn J."/>
            <person name="Lind A.E."/>
            <person name="van Eijk R."/>
            <person name="Schleper C."/>
            <person name="Guy L."/>
            <person name="Ettema T.J."/>
        </authorList>
    </citation>
    <scope>NUCLEOTIDE SEQUENCE</scope>
</reference>
<sequence>CGLELDADYNASLNHQHDLPDIPHALRKLNLNRKGFF</sequence>
<evidence type="ECO:0000313" key="1">
    <source>
        <dbReference type="EMBL" id="KKN16280.1"/>
    </source>
</evidence>
<dbReference type="AlphaFoldDB" id="A0A0F9N9V3"/>
<organism evidence="1">
    <name type="scientific">marine sediment metagenome</name>
    <dbReference type="NCBI Taxonomy" id="412755"/>
    <lineage>
        <taxon>unclassified sequences</taxon>
        <taxon>metagenomes</taxon>
        <taxon>ecological metagenomes</taxon>
    </lineage>
</organism>
<dbReference type="EMBL" id="LAZR01003628">
    <property type="protein sequence ID" value="KKN16280.1"/>
    <property type="molecule type" value="Genomic_DNA"/>
</dbReference>
<gene>
    <name evidence="1" type="ORF">LCGC14_0977350</name>
</gene>
<name>A0A0F9N9V3_9ZZZZ</name>
<accession>A0A0F9N9V3</accession>
<comment type="caution">
    <text evidence="1">The sequence shown here is derived from an EMBL/GenBank/DDBJ whole genome shotgun (WGS) entry which is preliminary data.</text>
</comment>
<protein>
    <submittedName>
        <fullName evidence="1">Uncharacterized protein</fullName>
    </submittedName>
</protein>